<comment type="function">
    <text evidence="1 14">Catalyzes the methylthiolation of N6-(dimethylallyl)adenosine (i(6)A), leading to the formation of 2-methylthio-N6-(dimethylallyl)adenosine (ms(2)i(6)A) at position 37 in tRNAs that read codons beginning with uridine.</text>
</comment>
<keyword evidence="4 14" id="KW-0808">Transferase</keyword>
<keyword evidence="5 14" id="KW-0949">S-adenosyl-L-methionine</keyword>
<dbReference type="GO" id="GO:0046872">
    <property type="term" value="F:metal ion binding"/>
    <property type="evidence" value="ECO:0007669"/>
    <property type="project" value="UniProtKB-KW"/>
</dbReference>
<dbReference type="Pfam" id="PF00919">
    <property type="entry name" value="UPF0004"/>
    <property type="match status" value="1"/>
</dbReference>
<dbReference type="PROSITE" id="PS51918">
    <property type="entry name" value="RADICAL_SAM"/>
    <property type="match status" value="1"/>
</dbReference>
<dbReference type="InterPro" id="IPR023404">
    <property type="entry name" value="rSAM_horseshoe"/>
</dbReference>
<dbReference type="InterPro" id="IPR013848">
    <property type="entry name" value="Methylthiotransferase_N"/>
</dbReference>
<evidence type="ECO:0000256" key="2">
    <source>
        <dbReference type="ARBA" id="ARBA00022485"/>
    </source>
</evidence>
<dbReference type="InterPro" id="IPR005839">
    <property type="entry name" value="Methylthiotransferase"/>
</dbReference>
<dbReference type="RefSeq" id="WP_105052962.1">
    <property type="nucleotide sequence ID" value="NZ_BMYG01000001.1"/>
</dbReference>
<dbReference type="NCBIfam" id="TIGR01574">
    <property type="entry name" value="miaB-methiolase"/>
    <property type="match status" value="1"/>
</dbReference>
<dbReference type="GO" id="GO:0035597">
    <property type="term" value="F:tRNA-2-methylthio-N(6)-dimethylallyladenosine(37) synthase activity"/>
    <property type="evidence" value="ECO:0007669"/>
    <property type="project" value="UniProtKB-EC"/>
</dbReference>
<dbReference type="EC" id="2.8.4.3" evidence="10 14"/>
<dbReference type="Gene3D" id="3.80.30.20">
    <property type="entry name" value="tm_1862 like domain"/>
    <property type="match status" value="1"/>
</dbReference>
<comment type="catalytic activity">
    <reaction evidence="11">
        <text>N(6)-dimethylallyladenosine(37) in tRNA + (sulfur carrier)-SH + AH2 + S-adenosyl-L-methionine = 2-thio-N(6)-dimethylallyladenosine(37) in tRNA + (sulfur carrier)-H + 5'-deoxyadenosine + L-methionine + A + H(+)</text>
        <dbReference type="Rhea" id="RHEA:36339"/>
        <dbReference type="Rhea" id="RHEA-COMP:10375"/>
        <dbReference type="Rhea" id="RHEA-COMP:10377"/>
        <dbReference type="Rhea" id="RHEA-COMP:14737"/>
        <dbReference type="Rhea" id="RHEA-COMP:14739"/>
        <dbReference type="ChEBI" id="CHEBI:13193"/>
        <dbReference type="ChEBI" id="CHEBI:15378"/>
        <dbReference type="ChEBI" id="CHEBI:17319"/>
        <dbReference type="ChEBI" id="CHEBI:17499"/>
        <dbReference type="ChEBI" id="CHEBI:29917"/>
        <dbReference type="ChEBI" id="CHEBI:57844"/>
        <dbReference type="ChEBI" id="CHEBI:59789"/>
        <dbReference type="ChEBI" id="CHEBI:64428"/>
        <dbReference type="ChEBI" id="CHEBI:74415"/>
        <dbReference type="ChEBI" id="CHEBI:74416"/>
    </reaction>
    <physiologicalReaction direction="left-to-right" evidence="11">
        <dbReference type="Rhea" id="RHEA:36340"/>
    </physiologicalReaction>
</comment>
<name>A0A2S7UWR5_9GAMM</name>
<sequence>MTKKLHIKTWGCQMNEYDSQKMADLLDDSHGYEFTDAAEDADVILLNTCSIREKAQEKVFHQLGRWKNLKKNKPGLVIGVGGCVASQEGQHIRERAPYVDMVFGPQTLHRLPEMIDQVQSGKGGSVIDISFPEIEKFDRLPQPTSDGPSAFVSIMEGCSKYCTFCVVPYTRGEEVSRPVDDVLYEIAQLAEQGVREVNLLGQNVNAFRGDTHDGEICHFSELLRMVAAIDGIDRIRYTTSHPVEFSDDIIEVYRDIPELVDHLHLPVQSGSDRILTQMKRGHTAIEYKSQIRKLRKVRPNISMSSDFIIGFPGETADDHAKTMKLISDIGFDHSFSFIYSARPGTPAADLPDDVQEPEKKDRLHELQNLITHQALQISRSMLNTEQRILVEGPSIKNPLELRGRTENNRVVNFEGPHTLIGGFADVKVVDVYTNSLRAEFIRGEDEMGLRQEVSPAEILAKRLANQDELGVATFTP</sequence>
<feature type="domain" description="TRAM" evidence="15">
    <location>
        <begin position="379"/>
        <end position="442"/>
    </location>
</feature>
<dbReference type="SFLD" id="SFLDF00273">
    <property type="entry name" value="(dimethylallyl)adenosine_tRNA"/>
    <property type="match status" value="1"/>
</dbReference>
<organism evidence="18 19">
    <name type="scientific">Psychrosphaera saromensis</name>
    <dbReference type="NCBI Taxonomy" id="716813"/>
    <lineage>
        <taxon>Bacteria</taxon>
        <taxon>Pseudomonadati</taxon>
        <taxon>Pseudomonadota</taxon>
        <taxon>Gammaproteobacteria</taxon>
        <taxon>Alteromonadales</taxon>
        <taxon>Pseudoalteromonadaceae</taxon>
        <taxon>Psychrosphaera</taxon>
    </lineage>
</organism>
<feature type="binding site" evidence="14">
    <location>
        <position position="165"/>
    </location>
    <ligand>
        <name>[4Fe-4S] cluster</name>
        <dbReference type="ChEBI" id="CHEBI:49883"/>
        <label>2</label>
        <note>4Fe-4S-S-AdoMet</note>
    </ligand>
</feature>
<keyword evidence="2 14" id="KW-0004">4Fe-4S</keyword>
<reference evidence="18 19" key="1">
    <citation type="submission" date="2016-12" db="EMBL/GenBank/DDBJ databases">
        <title>Diversity of luminous bacteria.</title>
        <authorList>
            <person name="Yoshizawa S."/>
            <person name="Kogure K."/>
        </authorList>
    </citation>
    <scope>NUCLEOTIDE SEQUENCE [LARGE SCALE GENOMIC DNA]</scope>
    <source>
        <strain evidence="18 19">SA4-48</strain>
    </source>
</reference>
<proteinExistence type="inferred from homology"/>
<evidence type="ECO:0000256" key="1">
    <source>
        <dbReference type="ARBA" id="ARBA00003234"/>
    </source>
</evidence>
<dbReference type="SMART" id="SM00729">
    <property type="entry name" value="Elp3"/>
    <property type="match status" value="1"/>
</dbReference>
<dbReference type="InterPro" id="IPR038135">
    <property type="entry name" value="Methylthiotransferase_N_sf"/>
</dbReference>
<evidence type="ECO:0000313" key="19">
    <source>
        <dbReference type="Proteomes" id="UP000239007"/>
    </source>
</evidence>
<dbReference type="PROSITE" id="PS50926">
    <property type="entry name" value="TRAM"/>
    <property type="match status" value="1"/>
</dbReference>
<evidence type="ECO:0000256" key="8">
    <source>
        <dbReference type="ARBA" id="ARBA00023004"/>
    </source>
</evidence>
<comment type="catalytic activity">
    <reaction evidence="13">
        <text>N(6)-dimethylallyladenosine(37) in tRNA + (sulfur carrier)-SH + AH2 + 2 S-adenosyl-L-methionine = 2-methylsulfanyl-N(6)-dimethylallyladenosine(37) in tRNA + (sulfur carrier)-H + 5'-deoxyadenosine + L-methionine + A + S-adenosyl-L-homocysteine + 2 H(+)</text>
        <dbReference type="Rhea" id="RHEA:37067"/>
        <dbReference type="Rhea" id="RHEA-COMP:10375"/>
        <dbReference type="Rhea" id="RHEA-COMP:10376"/>
        <dbReference type="Rhea" id="RHEA-COMP:14737"/>
        <dbReference type="Rhea" id="RHEA-COMP:14739"/>
        <dbReference type="ChEBI" id="CHEBI:13193"/>
        <dbReference type="ChEBI" id="CHEBI:15378"/>
        <dbReference type="ChEBI" id="CHEBI:17319"/>
        <dbReference type="ChEBI" id="CHEBI:17499"/>
        <dbReference type="ChEBI" id="CHEBI:29917"/>
        <dbReference type="ChEBI" id="CHEBI:57844"/>
        <dbReference type="ChEBI" id="CHEBI:57856"/>
        <dbReference type="ChEBI" id="CHEBI:59789"/>
        <dbReference type="ChEBI" id="CHEBI:64428"/>
        <dbReference type="ChEBI" id="CHEBI:74415"/>
        <dbReference type="ChEBI" id="CHEBI:74417"/>
        <dbReference type="EC" id="2.8.4.3"/>
    </reaction>
    <physiologicalReaction direction="left-to-right" evidence="13">
        <dbReference type="Rhea" id="RHEA:37068"/>
    </physiologicalReaction>
</comment>
<evidence type="ECO:0000256" key="12">
    <source>
        <dbReference type="ARBA" id="ARBA00052380"/>
    </source>
</evidence>
<evidence type="ECO:0000256" key="6">
    <source>
        <dbReference type="ARBA" id="ARBA00022694"/>
    </source>
</evidence>
<evidence type="ECO:0000256" key="14">
    <source>
        <dbReference type="HAMAP-Rule" id="MF_01864"/>
    </source>
</evidence>
<dbReference type="InterPro" id="IPR002792">
    <property type="entry name" value="TRAM_dom"/>
</dbReference>
<keyword evidence="8 14" id="KW-0408">Iron</keyword>
<feature type="binding site" evidence="14">
    <location>
        <position position="12"/>
    </location>
    <ligand>
        <name>[4Fe-4S] cluster</name>
        <dbReference type="ChEBI" id="CHEBI:49883"/>
        <label>1</label>
    </ligand>
</feature>
<dbReference type="SFLD" id="SFLDS00029">
    <property type="entry name" value="Radical_SAM"/>
    <property type="match status" value="1"/>
</dbReference>
<gene>
    <name evidence="14" type="primary">miaB</name>
    <name evidence="18" type="ORF">BTO11_12825</name>
</gene>
<comment type="subcellular location">
    <subcellularLocation>
        <location evidence="14">Cytoplasm</location>
    </subcellularLocation>
</comment>
<feature type="binding site" evidence="14">
    <location>
        <position position="83"/>
    </location>
    <ligand>
        <name>[4Fe-4S] cluster</name>
        <dbReference type="ChEBI" id="CHEBI:49883"/>
        <label>1</label>
    </ligand>
</feature>
<feature type="binding site" evidence="14">
    <location>
        <position position="158"/>
    </location>
    <ligand>
        <name>[4Fe-4S] cluster</name>
        <dbReference type="ChEBI" id="CHEBI:49883"/>
        <label>2</label>
        <note>4Fe-4S-S-AdoMet</note>
    </ligand>
</feature>
<evidence type="ECO:0000256" key="4">
    <source>
        <dbReference type="ARBA" id="ARBA00022679"/>
    </source>
</evidence>
<dbReference type="Pfam" id="PF01938">
    <property type="entry name" value="TRAM"/>
    <property type="match status" value="1"/>
</dbReference>
<evidence type="ECO:0000256" key="9">
    <source>
        <dbReference type="ARBA" id="ARBA00023014"/>
    </source>
</evidence>
<evidence type="ECO:0000256" key="10">
    <source>
        <dbReference type="ARBA" id="ARBA00033765"/>
    </source>
</evidence>
<dbReference type="EMBL" id="MSCH01000003">
    <property type="protein sequence ID" value="PQJ54444.1"/>
    <property type="molecule type" value="Genomic_DNA"/>
</dbReference>
<comment type="cofactor">
    <cofactor evidence="14">
        <name>[4Fe-4S] cluster</name>
        <dbReference type="ChEBI" id="CHEBI:49883"/>
    </cofactor>
    <text evidence="14">Binds 2 [4Fe-4S] clusters. One cluster is coordinated with 3 cysteines and an exchangeable S-adenosyl-L-methionine.</text>
</comment>
<dbReference type="SFLD" id="SFLDG01082">
    <property type="entry name" value="B12-binding_domain_containing"/>
    <property type="match status" value="1"/>
</dbReference>
<dbReference type="AlphaFoldDB" id="A0A2S7UWR5"/>
<dbReference type="PANTHER" id="PTHR43020">
    <property type="entry name" value="CDK5 REGULATORY SUBUNIT-ASSOCIATED PROTEIN 1"/>
    <property type="match status" value="1"/>
</dbReference>
<keyword evidence="19" id="KW-1185">Reference proteome</keyword>
<comment type="catalytic activity">
    <reaction evidence="12">
        <text>2-thio-N(6)-dimethylallyladenosine(37) in tRNA + S-adenosyl-L-methionine = 2-methylsulfanyl-N(6)-dimethylallyladenosine(37) in tRNA + S-adenosyl-L-homocysteine + H(+)</text>
        <dbReference type="Rhea" id="RHEA:37063"/>
        <dbReference type="Rhea" id="RHEA-COMP:10376"/>
        <dbReference type="Rhea" id="RHEA-COMP:10377"/>
        <dbReference type="ChEBI" id="CHEBI:15378"/>
        <dbReference type="ChEBI" id="CHEBI:57856"/>
        <dbReference type="ChEBI" id="CHEBI:59789"/>
        <dbReference type="ChEBI" id="CHEBI:74416"/>
        <dbReference type="ChEBI" id="CHEBI:74417"/>
    </reaction>
    <physiologicalReaction direction="left-to-right" evidence="12">
        <dbReference type="Rhea" id="RHEA:37064"/>
    </physiologicalReaction>
</comment>
<dbReference type="GO" id="GO:0005829">
    <property type="term" value="C:cytosol"/>
    <property type="evidence" value="ECO:0007669"/>
    <property type="project" value="TreeGrafter"/>
</dbReference>
<evidence type="ECO:0000256" key="11">
    <source>
        <dbReference type="ARBA" id="ARBA00050926"/>
    </source>
</evidence>
<evidence type="ECO:0000256" key="13">
    <source>
        <dbReference type="ARBA" id="ARBA00052587"/>
    </source>
</evidence>
<dbReference type="Pfam" id="PF04055">
    <property type="entry name" value="Radical_SAM"/>
    <property type="match status" value="1"/>
</dbReference>
<accession>A0A2S7UWR5</accession>
<evidence type="ECO:0000256" key="7">
    <source>
        <dbReference type="ARBA" id="ARBA00022723"/>
    </source>
</evidence>
<feature type="binding site" evidence="14">
    <location>
        <position position="49"/>
    </location>
    <ligand>
        <name>[4Fe-4S] cluster</name>
        <dbReference type="ChEBI" id="CHEBI:49883"/>
        <label>1</label>
    </ligand>
</feature>
<dbReference type="SUPFAM" id="SSF102114">
    <property type="entry name" value="Radical SAM enzymes"/>
    <property type="match status" value="1"/>
</dbReference>
<protein>
    <recommendedName>
        <fullName evidence="10 14">tRNA-2-methylthio-N(6)-dimethylallyladenosine synthase</fullName>
        <ecNumber evidence="10 14">2.8.4.3</ecNumber>
    </recommendedName>
    <alternativeName>
        <fullName evidence="14">(Dimethylallyl)adenosine tRNA methylthiotransferase MiaB</fullName>
    </alternativeName>
    <alternativeName>
        <fullName evidence="14">tRNA-i(6)A37 methylthiotransferase</fullName>
    </alternativeName>
</protein>
<dbReference type="NCBIfam" id="TIGR00089">
    <property type="entry name" value="MiaB/RimO family radical SAM methylthiotransferase"/>
    <property type="match status" value="1"/>
</dbReference>
<dbReference type="PANTHER" id="PTHR43020:SF2">
    <property type="entry name" value="MITOCHONDRIAL TRNA METHYLTHIOTRANSFERASE CDK5RAP1"/>
    <property type="match status" value="1"/>
</dbReference>
<dbReference type="PROSITE" id="PS51449">
    <property type="entry name" value="MTTASE_N"/>
    <property type="match status" value="1"/>
</dbReference>
<dbReference type="InterPro" id="IPR007197">
    <property type="entry name" value="rSAM"/>
</dbReference>
<dbReference type="FunFam" id="3.80.30.20:FF:000001">
    <property type="entry name" value="tRNA-2-methylthio-N(6)-dimethylallyladenosine synthase 2"/>
    <property type="match status" value="1"/>
</dbReference>
<comment type="caution">
    <text evidence="18">The sequence shown here is derived from an EMBL/GenBank/DDBJ whole genome shotgun (WGS) entry which is preliminary data.</text>
</comment>
<dbReference type="PROSITE" id="PS01278">
    <property type="entry name" value="MTTASE_RADICAL"/>
    <property type="match status" value="1"/>
</dbReference>
<dbReference type="OrthoDB" id="9805215at2"/>
<comment type="similarity">
    <text evidence="14">Belongs to the methylthiotransferase family. MiaB subfamily.</text>
</comment>
<dbReference type="InterPro" id="IPR006463">
    <property type="entry name" value="MiaB_methiolase"/>
</dbReference>
<evidence type="ECO:0000256" key="5">
    <source>
        <dbReference type="ARBA" id="ARBA00022691"/>
    </source>
</evidence>
<keyword evidence="3 14" id="KW-0963">Cytoplasm</keyword>
<keyword evidence="7 14" id="KW-0479">Metal-binding</keyword>
<evidence type="ECO:0000259" key="17">
    <source>
        <dbReference type="PROSITE" id="PS51918"/>
    </source>
</evidence>
<comment type="subunit">
    <text evidence="14">Monomer.</text>
</comment>
<dbReference type="InterPro" id="IPR020612">
    <property type="entry name" value="Methylthiotransferase_CS"/>
</dbReference>
<dbReference type="InterPro" id="IPR058240">
    <property type="entry name" value="rSAM_sf"/>
</dbReference>
<feature type="domain" description="Radical SAM core" evidence="17">
    <location>
        <begin position="144"/>
        <end position="376"/>
    </location>
</feature>
<feature type="domain" description="MTTase N-terminal" evidence="16">
    <location>
        <begin position="3"/>
        <end position="120"/>
    </location>
</feature>
<keyword evidence="6 14" id="KW-0819">tRNA processing</keyword>
<dbReference type="GO" id="GO:0051539">
    <property type="term" value="F:4 iron, 4 sulfur cluster binding"/>
    <property type="evidence" value="ECO:0007669"/>
    <property type="project" value="UniProtKB-UniRule"/>
</dbReference>
<evidence type="ECO:0000256" key="3">
    <source>
        <dbReference type="ARBA" id="ARBA00022490"/>
    </source>
</evidence>
<dbReference type="InterPro" id="IPR006638">
    <property type="entry name" value="Elp3/MiaA/NifB-like_rSAM"/>
</dbReference>
<keyword evidence="9 14" id="KW-0411">Iron-sulfur</keyword>
<dbReference type="FunFam" id="3.40.50.12160:FF:000001">
    <property type="entry name" value="tRNA-2-methylthio-N(6)-dimethylallyladenosine synthase"/>
    <property type="match status" value="1"/>
</dbReference>
<evidence type="ECO:0000313" key="18">
    <source>
        <dbReference type="EMBL" id="PQJ54444.1"/>
    </source>
</evidence>
<dbReference type="SFLD" id="SFLDG01061">
    <property type="entry name" value="methylthiotransferase"/>
    <property type="match status" value="1"/>
</dbReference>
<dbReference type="HAMAP" id="MF_01864">
    <property type="entry name" value="tRNA_metthiotr_MiaB"/>
    <property type="match status" value="1"/>
</dbReference>
<dbReference type="CDD" id="cd01335">
    <property type="entry name" value="Radical_SAM"/>
    <property type="match status" value="1"/>
</dbReference>
<evidence type="ECO:0000259" key="15">
    <source>
        <dbReference type="PROSITE" id="PS50926"/>
    </source>
</evidence>
<dbReference type="Gene3D" id="3.40.50.12160">
    <property type="entry name" value="Methylthiotransferase, N-terminal domain"/>
    <property type="match status" value="1"/>
</dbReference>
<dbReference type="Proteomes" id="UP000239007">
    <property type="component" value="Unassembled WGS sequence"/>
</dbReference>
<evidence type="ECO:0000259" key="16">
    <source>
        <dbReference type="PROSITE" id="PS51449"/>
    </source>
</evidence>
<feature type="binding site" evidence="14">
    <location>
        <position position="162"/>
    </location>
    <ligand>
        <name>[4Fe-4S] cluster</name>
        <dbReference type="ChEBI" id="CHEBI:49883"/>
        <label>2</label>
        <note>4Fe-4S-S-AdoMet</note>
    </ligand>
</feature>